<dbReference type="OrthoDB" id="1953321at2"/>
<dbReference type="PANTHER" id="PTHR38786">
    <property type="entry name" value="FLAGELLAR FLIJ PROTEIN"/>
    <property type="match status" value="1"/>
</dbReference>
<dbReference type="Gene3D" id="1.10.287.1700">
    <property type="match status" value="1"/>
</dbReference>
<evidence type="ECO:0000313" key="13">
    <source>
        <dbReference type="Proteomes" id="UP000294919"/>
    </source>
</evidence>
<keyword evidence="7" id="KW-1005">Bacterial flagellum biogenesis</keyword>
<dbReference type="Pfam" id="PF02050">
    <property type="entry name" value="FliJ"/>
    <property type="match status" value="1"/>
</dbReference>
<keyword evidence="11" id="KW-0175">Coiled coil</keyword>
<dbReference type="InterPro" id="IPR012823">
    <property type="entry name" value="Flagell_FliJ"/>
</dbReference>
<evidence type="ECO:0000256" key="9">
    <source>
        <dbReference type="ARBA" id="ARBA00023136"/>
    </source>
</evidence>
<evidence type="ECO:0000256" key="11">
    <source>
        <dbReference type="SAM" id="Coils"/>
    </source>
</evidence>
<keyword evidence="13" id="KW-1185">Reference proteome</keyword>
<keyword evidence="6" id="KW-0145">Chemotaxis</keyword>
<proteinExistence type="inferred from homology"/>
<dbReference type="GO" id="GO:0015031">
    <property type="term" value="P:protein transport"/>
    <property type="evidence" value="ECO:0007669"/>
    <property type="project" value="UniProtKB-KW"/>
</dbReference>
<dbReference type="InterPro" id="IPR052570">
    <property type="entry name" value="FliJ"/>
</dbReference>
<name>A0A4R2LB07_9FIRM</name>
<dbReference type="AlphaFoldDB" id="A0A4R2LB07"/>
<evidence type="ECO:0000256" key="7">
    <source>
        <dbReference type="ARBA" id="ARBA00022795"/>
    </source>
</evidence>
<keyword evidence="8" id="KW-0653">Protein transport</keyword>
<comment type="caution">
    <text evidence="12">The sequence shown here is derived from an EMBL/GenBank/DDBJ whole genome shotgun (WGS) entry which is preliminary data.</text>
</comment>
<sequence length="147" mass="17986">MNKFIFKYENLLGVKERYEELISRKLNKAQKKLEDEKMRLKGLEDYKEDCQHNMAIQMRKGTDAVSLRTYDMFLMQLKRKILSQKEAIEKCNQEVNQYRLELMQAAKEKKTFEKLREREKENFYYIEKKEEENFVDQLVTFNNFKSN</sequence>
<dbReference type="PANTHER" id="PTHR38786:SF1">
    <property type="entry name" value="FLAGELLAR FLIJ PROTEIN"/>
    <property type="match status" value="1"/>
</dbReference>
<keyword evidence="12" id="KW-0966">Cell projection</keyword>
<dbReference type="EMBL" id="SLWV01000001">
    <property type="protein sequence ID" value="TCO79948.1"/>
    <property type="molecule type" value="Genomic_DNA"/>
</dbReference>
<organism evidence="12 13">
    <name type="scientific">Marinisporobacter balticus</name>
    <dbReference type="NCBI Taxonomy" id="2018667"/>
    <lineage>
        <taxon>Bacteria</taxon>
        <taxon>Bacillati</taxon>
        <taxon>Bacillota</taxon>
        <taxon>Clostridia</taxon>
        <taxon>Peptostreptococcales</taxon>
        <taxon>Thermotaleaceae</taxon>
        <taxon>Marinisporobacter</taxon>
    </lineage>
</organism>
<feature type="coiled-coil region" evidence="11">
    <location>
        <begin position="74"/>
        <end position="122"/>
    </location>
</feature>
<accession>A0A4R2LB07</accession>
<dbReference type="Proteomes" id="UP000294919">
    <property type="component" value="Unassembled WGS sequence"/>
</dbReference>
<keyword evidence="12" id="KW-0282">Flagellum</keyword>
<evidence type="ECO:0000256" key="3">
    <source>
        <dbReference type="ARBA" id="ARBA00020392"/>
    </source>
</evidence>
<gene>
    <name evidence="12" type="ORF">EV214_101182</name>
</gene>
<evidence type="ECO:0000256" key="6">
    <source>
        <dbReference type="ARBA" id="ARBA00022500"/>
    </source>
</evidence>
<dbReference type="NCBIfam" id="TIGR02473">
    <property type="entry name" value="flagell_FliJ"/>
    <property type="match status" value="1"/>
</dbReference>
<evidence type="ECO:0000256" key="4">
    <source>
        <dbReference type="ARBA" id="ARBA00022448"/>
    </source>
</evidence>
<keyword evidence="4" id="KW-0813">Transport</keyword>
<evidence type="ECO:0000256" key="5">
    <source>
        <dbReference type="ARBA" id="ARBA00022475"/>
    </source>
</evidence>
<dbReference type="GO" id="GO:0006935">
    <property type="term" value="P:chemotaxis"/>
    <property type="evidence" value="ECO:0007669"/>
    <property type="project" value="UniProtKB-KW"/>
</dbReference>
<comment type="similarity">
    <text evidence="2">Belongs to the FliJ family.</text>
</comment>
<keyword evidence="10" id="KW-1006">Bacterial flagellum protein export</keyword>
<evidence type="ECO:0000313" key="12">
    <source>
        <dbReference type="EMBL" id="TCO79948.1"/>
    </source>
</evidence>
<dbReference type="GO" id="GO:0071973">
    <property type="term" value="P:bacterial-type flagellum-dependent cell motility"/>
    <property type="evidence" value="ECO:0007669"/>
    <property type="project" value="InterPro"/>
</dbReference>
<evidence type="ECO:0000256" key="8">
    <source>
        <dbReference type="ARBA" id="ARBA00022927"/>
    </source>
</evidence>
<reference evidence="12 13" key="1">
    <citation type="submission" date="2019-03" db="EMBL/GenBank/DDBJ databases">
        <title>Genomic Encyclopedia of Type Strains, Phase IV (KMG-IV): sequencing the most valuable type-strain genomes for metagenomic binning, comparative biology and taxonomic classification.</title>
        <authorList>
            <person name="Goeker M."/>
        </authorList>
    </citation>
    <scope>NUCLEOTIDE SEQUENCE [LARGE SCALE GENOMIC DNA]</scope>
    <source>
        <strain evidence="12 13">DSM 102940</strain>
    </source>
</reference>
<keyword evidence="5" id="KW-1003">Cell membrane</keyword>
<comment type="subcellular location">
    <subcellularLocation>
        <location evidence="1">Cell membrane</location>
        <topology evidence="1">Peripheral membrane protein</topology>
        <orientation evidence="1">Cytoplasmic side</orientation>
    </subcellularLocation>
</comment>
<keyword evidence="9" id="KW-0472">Membrane</keyword>
<protein>
    <recommendedName>
        <fullName evidence="3">Flagellar FliJ protein</fullName>
    </recommendedName>
</protein>
<dbReference type="InterPro" id="IPR053716">
    <property type="entry name" value="Flag_assembly_chemotaxis_eff"/>
</dbReference>
<dbReference type="GO" id="GO:0009288">
    <property type="term" value="C:bacterial-type flagellum"/>
    <property type="evidence" value="ECO:0007669"/>
    <property type="project" value="InterPro"/>
</dbReference>
<dbReference type="GO" id="GO:0044781">
    <property type="term" value="P:bacterial-type flagellum organization"/>
    <property type="evidence" value="ECO:0007669"/>
    <property type="project" value="UniProtKB-KW"/>
</dbReference>
<evidence type="ECO:0000256" key="1">
    <source>
        <dbReference type="ARBA" id="ARBA00004413"/>
    </source>
</evidence>
<evidence type="ECO:0000256" key="2">
    <source>
        <dbReference type="ARBA" id="ARBA00010004"/>
    </source>
</evidence>
<dbReference type="GO" id="GO:0005886">
    <property type="term" value="C:plasma membrane"/>
    <property type="evidence" value="ECO:0007669"/>
    <property type="project" value="UniProtKB-SubCell"/>
</dbReference>
<dbReference type="RefSeq" id="WP_132241739.1">
    <property type="nucleotide sequence ID" value="NZ_SLWV01000001.1"/>
</dbReference>
<keyword evidence="12" id="KW-0969">Cilium</keyword>
<evidence type="ECO:0000256" key="10">
    <source>
        <dbReference type="ARBA" id="ARBA00023225"/>
    </source>
</evidence>
<feature type="coiled-coil region" evidence="11">
    <location>
        <begin position="19"/>
        <end position="46"/>
    </location>
</feature>